<protein>
    <submittedName>
        <fullName evidence="1">Uncharacterized protein</fullName>
    </submittedName>
</protein>
<dbReference type="EMBL" id="VSRR010041102">
    <property type="protein sequence ID" value="MPC75430.1"/>
    <property type="molecule type" value="Genomic_DNA"/>
</dbReference>
<name>A0A5B7HSJ5_PORTR</name>
<reference evidence="1 2" key="1">
    <citation type="submission" date="2019-05" db="EMBL/GenBank/DDBJ databases">
        <title>Another draft genome of Portunus trituberculatus and its Hox gene families provides insights of decapod evolution.</title>
        <authorList>
            <person name="Jeong J.-H."/>
            <person name="Song I."/>
            <person name="Kim S."/>
            <person name="Choi T."/>
            <person name="Kim D."/>
            <person name="Ryu S."/>
            <person name="Kim W."/>
        </authorList>
    </citation>
    <scope>NUCLEOTIDE SEQUENCE [LARGE SCALE GENOMIC DNA]</scope>
    <source>
        <tissue evidence="1">Muscle</tissue>
    </source>
</reference>
<proteinExistence type="predicted"/>
<comment type="caution">
    <text evidence="1">The sequence shown here is derived from an EMBL/GenBank/DDBJ whole genome shotgun (WGS) entry which is preliminary data.</text>
</comment>
<dbReference type="AlphaFoldDB" id="A0A5B7HSJ5"/>
<gene>
    <name evidence="1" type="ORF">E2C01_069817</name>
</gene>
<dbReference type="Proteomes" id="UP000324222">
    <property type="component" value="Unassembled WGS sequence"/>
</dbReference>
<keyword evidence="2" id="KW-1185">Reference proteome</keyword>
<organism evidence="1 2">
    <name type="scientific">Portunus trituberculatus</name>
    <name type="common">Swimming crab</name>
    <name type="synonym">Neptunus trituberculatus</name>
    <dbReference type="NCBI Taxonomy" id="210409"/>
    <lineage>
        <taxon>Eukaryota</taxon>
        <taxon>Metazoa</taxon>
        <taxon>Ecdysozoa</taxon>
        <taxon>Arthropoda</taxon>
        <taxon>Crustacea</taxon>
        <taxon>Multicrustacea</taxon>
        <taxon>Malacostraca</taxon>
        <taxon>Eumalacostraca</taxon>
        <taxon>Eucarida</taxon>
        <taxon>Decapoda</taxon>
        <taxon>Pleocyemata</taxon>
        <taxon>Brachyura</taxon>
        <taxon>Eubrachyura</taxon>
        <taxon>Portunoidea</taxon>
        <taxon>Portunidae</taxon>
        <taxon>Portuninae</taxon>
        <taxon>Portunus</taxon>
    </lineage>
</organism>
<evidence type="ECO:0000313" key="1">
    <source>
        <dbReference type="EMBL" id="MPC75430.1"/>
    </source>
</evidence>
<sequence length="138" mass="15546">MGTRIRQPSQAVTADTREQVCAVGVTPAARVPSQHMRPECESPHTDTTKAFSNLLIKDIGVCVTKCRELVSAWKAERFDNWPALLRVFEGRRGSVRATFGSFIVTTGRDALEPRELTGVYLRFLFLEASFVESNSRRW</sequence>
<evidence type="ECO:0000313" key="2">
    <source>
        <dbReference type="Proteomes" id="UP000324222"/>
    </source>
</evidence>
<accession>A0A5B7HSJ5</accession>